<gene>
    <name evidence="2" type="ORF">CTheo_8639</name>
</gene>
<feature type="region of interest" description="Disordered" evidence="1">
    <location>
        <begin position="1"/>
        <end position="22"/>
    </location>
</feature>
<comment type="caution">
    <text evidence="2">The sequence shown here is derived from an EMBL/GenBank/DDBJ whole genome shotgun (WGS) entry which is preliminary data.</text>
</comment>
<feature type="region of interest" description="Disordered" evidence="1">
    <location>
        <begin position="609"/>
        <end position="687"/>
    </location>
</feature>
<evidence type="ECO:0000256" key="1">
    <source>
        <dbReference type="SAM" id="MobiDB-lite"/>
    </source>
</evidence>
<proteinExistence type="predicted"/>
<reference evidence="2 3" key="1">
    <citation type="journal article" date="2019" name="Fungal Biol. Biotechnol.">
        <title>Draft genome sequence of fastidious pathogen Ceratobasidium theobromae, which causes vascular-streak dieback in Theobroma cacao.</title>
        <authorList>
            <person name="Ali S.S."/>
            <person name="Asman A."/>
            <person name="Shao J."/>
            <person name="Firmansyah A.P."/>
            <person name="Susilo A.W."/>
            <person name="Rosmana A."/>
            <person name="McMahon P."/>
            <person name="Junaid M."/>
            <person name="Guest D."/>
            <person name="Kheng T.Y."/>
            <person name="Meinhardt L.W."/>
            <person name="Bailey B.A."/>
        </authorList>
    </citation>
    <scope>NUCLEOTIDE SEQUENCE [LARGE SCALE GENOMIC DNA]</scope>
    <source>
        <strain evidence="2 3">CT2</strain>
    </source>
</reference>
<evidence type="ECO:0000313" key="2">
    <source>
        <dbReference type="EMBL" id="KAB5587918.1"/>
    </source>
</evidence>
<feature type="region of interest" description="Disordered" evidence="1">
    <location>
        <begin position="37"/>
        <end position="57"/>
    </location>
</feature>
<feature type="region of interest" description="Disordered" evidence="1">
    <location>
        <begin position="73"/>
        <end position="102"/>
    </location>
</feature>
<keyword evidence="3" id="KW-1185">Reference proteome</keyword>
<dbReference type="EMBL" id="SSOP01000681">
    <property type="protein sequence ID" value="KAB5587918.1"/>
    <property type="molecule type" value="Genomic_DNA"/>
</dbReference>
<accession>A0A5N5Q917</accession>
<feature type="compositionally biased region" description="Low complexity" evidence="1">
    <location>
        <begin position="609"/>
        <end position="619"/>
    </location>
</feature>
<sequence length="687" mass="76110">MSKRKITVGGYEESSDNSGTELAMSVPQAVVKRIRPPVVPPRLSTAPKPGTEHFQLPQPKSLSVHSAANLGTTNLSNLPLKPAVQDNNRATLPDDNLSDSEPRVIRHDHADDPVTLREEGGQLHTQAPMVLPHARSKIPWERQVNKLTTMVETYQELTNKHMQRTDEKLTQVLDIVNHLVAGNVIRGTQSMSRSMSPAVSPADNKSYFCNPMPTPELVEIISRVVADTHSRVGKKSDNSLKDHTRTTWYRMLGIRAAKEIGPHFEDQYGEPDTLPEQFTDPDTKYCQPRPHWKAPLTKQVAWVPTFLLRFRSTIPNDQSELSNRLRSLSDEQIVILLVDGPFRSARTAWQNMKKSEPEIEAMRSTSRRYQRSERKASIRSQHIKSILSLQGPEWDYLSHPGYMSQDESDGEGELITKRPSHRAQWVNNLYEAIRIAELEKTKARPGPAPNRLLRRVQIIKCPIPQLERGVGSGKFAVRIAACGVSKGWKDRNLDDYRRYIFLVNQKATSKPDIAEFLAKHPMVEHGERSLVSEASECGEGDADDEVGEYNGAFGTHARSDDVIVDKPHGELDPLDEARQGSAVERLADIPIDPQLLATESLAAIDKVSANPAPDNAAPAQMPPPPPLPESDVLPVPAVPETPGRRTSTRKAKAAPSATSSKDLEPGAAPAKKRGRPPGAKNKPKPVA</sequence>
<name>A0A5N5Q917_9AGAM</name>
<dbReference type="Proteomes" id="UP000383932">
    <property type="component" value="Unassembled WGS sequence"/>
</dbReference>
<evidence type="ECO:0000313" key="3">
    <source>
        <dbReference type="Proteomes" id="UP000383932"/>
    </source>
</evidence>
<dbReference type="OrthoDB" id="3256235at2759"/>
<protein>
    <submittedName>
        <fullName evidence="2">Uncharacterized protein</fullName>
    </submittedName>
</protein>
<organism evidence="2 3">
    <name type="scientific">Ceratobasidium theobromae</name>
    <dbReference type="NCBI Taxonomy" id="1582974"/>
    <lineage>
        <taxon>Eukaryota</taxon>
        <taxon>Fungi</taxon>
        <taxon>Dikarya</taxon>
        <taxon>Basidiomycota</taxon>
        <taxon>Agaricomycotina</taxon>
        <taxon>Agaricomycetes</taxon>
        <taxon>Cantharellales</taxon>
        <taxon>Ceratobasidiaceae</taxon>
        <taxon>Ceratobasidium</taxon>
    </lineage>
</organism>
<dbReference type="AlphaFoldDB" id="A0A5N5Q917"/>